<gene>
    <name evidence="2" type="ORF">Ocin01_07291</name>
</gene>
<keyword evidence="1" id="KW-0472">Membrane</keyword>
<reference evidence="2 3" key="1">
    <citation type="journal article" date="2016" name="Genome Biol. Evol.">
        <title>Gene Family Evolution Reflects Adaptation to Soil Environmental Stressors in the Genome of the Collembolan Orchesella cincta.</title>
        <authorList>
            <person name="Faddeeva-Vakhrusheva A."/>
            <person name="Derks M.F."/>
            <person name="Anvar S.Y."/>
            <person name="Agamennone V."/>
            <person name="Suring W."/>
            <person name="Smit S."/>
            <person name="van Straalen N.M."/>
            <person name="Roelofs D."/>
        </authorList>
    </citation>
    <scope>NUCLEOTIDE SEQUENCE [LARGE SCALE GENOMIC DNA]</scope>
    <source>
        <tissue evidence="2">Mixed pool</tissue>
    </source>
</reference>
<keyword evidence="3" id="KW-1185">Reference proteome</keyword>
<dbReference type="EMBL" id="LJIJ01000284">
    <property type="protein sequence ID" value="ODM99385.1"/>
    <property type="molecule type" value="Genomic_DNA"/>
</dbReference>
<keyword evidence="1" id="KW-1133">Transmembrane helix</keyword>
<comment type="caution">
    <text evidence="2">The sequence shown here is derived from an EMBL/GenBank/DDBJ whole genome shotgun (WGS) entry which is preliminary data.</text>
</comment>
<protein>
    <submittedName>
        <fullName evidence="2">Uncharacterized protein</fullName>
    </submittedName>
</protein>
<evidence type="ECO:0000256" key="1">
    <source>
        <dbReference type="SAM" id="Phobius"/>
    </source>
</evidence>
<name>A0A1D2N388_ORCCI</name>
<dbReference type="AlphaFoldDB" id="A0A1D2N388"/>
<feature type="transmembrane region" description="Helical" evidence="1">
    <location>
        <begin position="62"/>
        <end position="90"/>
    </location>
</feature>
<evidence type="ECO:0000313" key="3">
    <source>
        <dbReference type="Proteomes" id="UP000094527"/>
    </source>
</evidence>
<keyword evidence="1" id="KW-0812">Transmembrane</keyword>
<dbReference type="Proteomes" id="UP000094527">
    <property type="component" value="Unassembled WGS sequence"/>
</dbReference>
<accession>A0A1D2N388</accession>
<feature type="transmembrane region" description="Helical" evidence="1">
    <location>
        <begin position="102"/>
        <end position="125"/>
    </location>
</feature>
<organism evidence="2 3">
    <name type="scientific">Orchesella cincta</name>
    <name type="common">Springtail</name>
    <name type="synonym">Podura cincta</name>
    <dbReference type="NCBI Taxonomy" id="48709"/>
    <lineage>
        <taxon>Eukaryota</taxon>
        <taxon>Metazoa</taxon>
        <taxon>Ecdysozoa</taxon>
        <taxon>Arthropoda</taxon>
        <taxon>Hexapoda</taxon>
        <taxon>Collembola</taxon>
        <taxon>Entomobryomorpha</taxon>
        <taxon>Entomobryoidea</taxon>
        <taxon>Orchesellidae</taxon>
        <taxon>Orchesellinae</taxon>
        <taxon>Orchesella</taxon>
    </lineage>
</organism>
<proteinExistence type="predicted"/>
<sequence length="187" mass="21219">MGKCKNVKATELCELDINIGAQAYGVVEMFMVIMHLKHAYETGRASIYGFIAFCKFPKDYNWYFLLFALEGAYFICILVQIVFAFLLYFLGIRKKKLKICKIWIVVSCCTIILGFVTCMVTWYIFSGFYELYLIYGIWVTIEYIKTMEQSEVQVAPAEVKRDSAPAGVKKGSAPVEVEAGVGVNVNE</sequence>
<evidence type="ECO:0000313" key="2">
    <source>
        <dbReference type="EMBL" id="ODM99385.1"/>
    </source>
</evidence>